<dbReference type="EMBL" id="WIWS01000003">
    <property type="protein sequence ID" value="KAF3228724.1"/>
    <property type="molecule type" value="Genomic_DNA"/>
</dbReference>
<dbReference type="Proteomes" id="UP000479691">
    <property type="component" value="Unassembled WGS sequence"/>
</dbReference>
<organism evidence="5 7">
    <name type="scientific">Orbilia oligospora</name>
    <name type="common">Nematode-trapping fungus</name>
    <name type="synonym">Arthrobotrys oligospora</name>
    <dbReference type="NCBI Taxonomy" id="2813651"/>
    <lineage>
        <taxon>Eukaryota</taxon>
        <taxon>Fungi</taxon>
        <taxon>Dikarya</taxon>
        <taxon>Ascomycota</taxon>
        <taxon>Pezizomycotina</taxon>
        <taxon>Orbiliomycetes</taxon>
        <taxon>Orbiliales</taxon>
        <taxon>Orbiliaceae</taxon>
        <taxon>Orbilia</taxon>
    </lineage>
</organism>
<protein>
    <submittedName>
        <fullName evidence="5">Uncharacterized protein</fullName>
    </submittedName>
</protein>
<proteinExistence type="predicted"/>
<evidence type="ECO:0000313" key="5">
    <source>
        <dbReference type="EMBL" id="KAF3228724.1"/>
    </source>
</evidence>
<evidence type="ECO:0000313" key="4">
    <source>
        <dbReference type="EMBL" id="KAF3203643.1"/>
    </source>
</evidence>
<evidence type="ECO:0000313" key="9">
    <source>
        <dbReference type="Proteomes" id="UP000483672"/>
    </source>
</evidence>
<dbReference type="Proteomes" id="UP000614610">
    <property type="component" value="Unassembled WGS sequence"/>
</dbReference>
<feature type="transmembrane region" description="Helical" evidence="1">
    <location>
        <begin position="126"/>
        <end position="150"/>
    </location>
</feature>
<reference evidence="7 8" key="1">
    <citation type="submission" date="2019-06" db="EMBL/GenBank/DDBJ databases">
        <authorList>
            <person name="Palmer J.M."/>
        </authorList>
    </citation>
    <scope>NUCLEOTIDE SEQUENCE [LARGE SCALE GENOMIC DNA]</scope>
    <source>
        <strain evidence="5 7">TWF106</strain>
        <strain evidence="6 9">TWF191</strain>
        <strain evidence="4">TWF679</strain>
        <strain evidence="3 8">TWF788</strain>
    </source>
</reference>
<dbReference type="EMBL" id="JAABOE010000059">
    <property type="protein sequence ID" value="KAF3173571.1"/>
    <property type="molecule type" value="Genomic_DNA"/>
</dbReference>
<accession>A0A6G1MAX5</accession>
<evidence type="ECO:0000313" key="8">
    <source>
        <dbReference type="Proteomes" id="UP000479691"/>
    </source>
</evidence>
<evidence type="ECO:0000313" key="7">
    <source>
        <dbReference type="Proteomes" id="UP000472727"/>
    </source>
</evidence>
<keyword evidence="1" id="KW-0472">Membrane</keyword>
<dbReference type="OrthoDB" id="5400400at2759"/>
<sequence>MKFFGSSIFTFGLIAGSFFTSAAVIPAEKAALAPIEKRAVDLSTAIGIVQGVYTKVQVVTGKINSTVAGLSSPVNPVEGAAAALEFNTAITEITAIVTGGIAEINGAAPDPVSRALAVRQATGTDLAGLVTNLLLEISGALNGIIAVLGLQALLSGTLGGLVAALSALLLALVPVVDNLLELVRRLLDGLLIGLSAALAGLII</sequence>
<name>A0A6G1MAX5_ORBOL</name>
<dbReference type="Proteomes" id="UP000483672">
    <property type="component" value="Unassembled WGS sequence"/>
</dbReference>
<dbReference type="EMBL" id="WIPF01000006">
    <property type="protein sequence ID" value="KAF3230803.1"/>
    <property type="molecule type" value="Genomic_DNA"/>
</dbReference>
<comment type="caution">
    <text evidence="5">The sequence shown here is derived from an EMBL/GenBank/DDBJ whole genome shotgun (WGS) entry which is preliminary data.</text>
</comment>
<keyword evidence="1" id="KW-1133">Transmembrane helix</keyword>
<gene>
    <name evidence="5" type="ORF">TWF106_006243</name>
    <name evidence="6" type="ORF">TWF191_008643</name>
    <name evidence="4" type="ORF">TWF679_010174</name>
    <name evidence="3" type="ORF">TWF788_008945</name>
</gene>
<evidence type="ECO:0000256" key="2">
    <source>
        <dbReference type="SAM" id="SignalP"/>
    </source>
</evidence>
<evidence type="ECO:0000313" key="6">
    <source>
        <dbReference type="EMBL" id="KAF3230803.1"/>
    </source>
</evidence>
<keyword evidence="1" id="KW-0812">Transmembrane</keyword>
<dbReference type="Proteomes" id="UP000472727">
    <property type="component" value="Unassembled WGS sequence"/>
</dbReference>
<feature type="signal peptide" evidence="2">
    <location>
        <begin position="1"/>
        <end position="22"/>
    </location>
</feature>
<keyword evidence="2" id="KW-0732">Signal</keyword>
<dbReference type="AlphaFoldDB" id="A0A6G1MAX5"/>
<feature type="chain" id="PRO_5041133721" evidence="2">
    <location>
        <begin position="23"/>
        <end position="203"/>
    </location>
</feature>
<feature type="transmembrane region" description="Helical" evidence="1">
    <location>
        <begin position="157"/>
        <end position="176"/>
    </location>
</feature>
<dbReference type="EMBL" id="WIWT01000077">
    <property type="protein sequence ID" value="KAF3203643.1"/>
    <property type="molecule type" value="Genomic_DNA"/>
</dbReference>
<evidence type="ECO:0000256" key="1">
    <source>
        <dbReference type="SAM" id="Phobius"/>
    </source>
</evidence>
<evidence type="ECO:0000313" key="3">
    <source>
        <dbReference type="EMBL" id="KAF3173571.1"/>
    </source>
</evidence>